<reference evidence="1" key="1">
    <citation type="submission" date="2021-02" db="EMBL/GenBank/DDBJ databases">
        <authorList>
            <person name="Nowell W R."/>
        </authorList>
    </citation>
    <scope>NUCLEOTIDE SEQUENCE</scope>
</reference>
<dbReference type="EMBL" id="CAJOBJ010336634">
    <property type="protein sequence ID" value="CAF5189733.1"/>
    <property type="molecule type" value="Genomic_DNA"/>
</dbReference>
<dbReference type="Gene3D" id="3.40.50.2300">
    <property type="match status" value="1"/>
</dbReference>
<dbReference type="AlphaFoldDB" id="A0A8S3EZG1"/>
<dbReference type="Proteomes" id="UP000681720">
    <property type="component" value="Unassembled WGS sequence"/>
</dbReference>
<comment type="caution">
    <text evidence="1">The sequence shown here is derived from an EMBL/GenBank/DDBJ whole genome shotgun (WGS) entry which is preliminary data.</text>
</comment>
<proteinExistence type="predicted"/>
<dbReference type="EMBL" id="CAJOBH010237459">
    <property type="protein sequence ID" value="CAF5096530.1"/>
    <property type="molecule type" value="Genomic_DNA"/>
</dbReference>
<dbReference type="Proteomes" id="UP000681967">
    <property type="component" value="Unassembled WGS sequence"/>
</dbReference>
<name>A0A8S3EZG1_9BILA</name>
<evidence type="ECO:0000313" key="2">
    <source>
        <dbReference type="EMBL" id="CAF5189733.1"/>
    </source>
</evidence>
<evidence type="ECO:0000313" key="1">
    <source>
        <dbReference type="EMBL" id="CAF5096530.1"/>
    </source>
</evidence>
<protein>
    <submittedName>
        <fullName evidence="1">Uncharacterized protein</fullName>
    </submittedName>
</protein>
<sequence>MKPFGSKIMACSITTSTSQEYFVMPDILRILLSYLKYNRVNKAVYVYDNDESSYRIYELLELMNKDEYYNNFTLDLRTTSYEDVYSILYNIESNSLQKDQSLNYILLDLHSYDEYEKMLDKISHMGLYIFGIFTVC</sequence>
<organism evidence="1 3">
    <name type="scientific">Rotaria magnacalcarata</name>
    <dbReference type="NCBI Taxonomy" id="392030"/>
    <lineage>
        <taxon>Eukaryota</taxon>
        <taxon>Metazoa</taxon>
        <taxon>Spiralia</taxon>
        <taxon>Gnathifera</taxon>
        <taxon>Rotifera</taxon>
        <taxon>Eurotatoria</taxon>
        <taxon>Bdelloidea</taxon>
        <taxon>Philodinida</taxon>
        <taxon>Philodinidae</taxon>
        <taxon>Rotaria</taxon>
    </lineage>
</organism>
<evidence type="ECO:0000313" key="3">
    <source>
        <dbReference type="Proteomes" id="UP000681967"/>
    </source>
</evidence>
<accession>A0A8S3EZG1</accession>
<gene>
    <name evidence="1" type="ORF">BYL167_LOCUS63829</name>
    <name evidence="2" type="ORF">GIL414_LOCUS72538</name>
</gene>